<dbReference type="Proteomes" id="UP001221142">
    <property type="component" value="Unassembled WGS sequence"/>
</dbReference>
<proteinExistence type="predicted"/>
<protein>
    <submittedName>
        <fullName evidence="2">Uncharacterized protein</fullName>
    </submittedName>
</protein>
<gene>
    <name evidence="2" type="ORF">FB45DRAFT_925256</name>
</gene>
<reference evidence="2" key="1">
    <citation type="submission" date="2023-03" db="EMBL/GenBank/DDBJ databases">
        <title>Massive genome expansion in bonnet fungi (Mycena s.s.) driven by repeated elements and novel gene families across ecological guilds.</title>
        <authorList>
            <consortium name="Lawrence Berkeley National Laboratory"/>
            <person name="Harder C.B."/>
            <person name="Miyauchi S."/>
            <person name="Viragh M."/>
            <person name="Kuo A."/>
            <person name="Thoen E."/>
            <person name="Andreopoulos B."/>
            <person name="Lu D."/>
            <person name="Skrede I."/>
            <person name="Drula E."/>
            <person name="Henrissat B."/>
            <person name="Morin E."/>
            <person name="Kohler A."/>
            <person name="Barry K."/>
            <person name="LaButti K."/>
            <person name="Morin E."/>
            <person name="Salamov A."/>
            <person name="Lipzen A."/>
            <person name="Mereny Z."/>
            <person name="Hegedus B."/>
            <person name="Baldrian P."/>
            <person name="Stursova M."/>
            <person name="Weitz H."/>
            <person name="Taylor A."/>
            <person name="Grigoriev I.V."/>
            <person name="Nagy L.G."/>
            <person name="Martin F."/>
            <person name="Kauserud H."/>
        </authorList>
    </citation>
    <scope>NUCLEOTIDE SEQUENCE</scope>
    <source>
        <strain evidence="2">9284</strain>
    </source>
</reference>
<feature type="compositionally biased region" description="Basic and acidic residues" evidence="1">
    <location>
        <begin position="108"/>
        <end position="128"/>
    </location>
</feature>
<keyword evidence="3" id="KW-1185">Reference proteome</keyword>
<organism evidence="2 3">
    <name type="scientific">Roridomyces roridus</name>
    <dbReference type="NCBI Taxonomy" id="1738132"/>
    <lineage>
        <taxon>Eukaryota</taxon>
        <taxon>Fungi</taxon>
        <taxon>Dikarya</taxon>
        <taxon>Basidiomycota</taxon>
        <taxon>Agaricomycotina</taxon>
        <taxon>Agaricomycetes</taxon>
        <taxon>Agaricomycetidae</taxon>
        <taxon>Agaricales</taxon>
        <taxon>Marasmiineae</taxon>
        <taxon>Mycenaceae</taxon>
        <taxon>Roridomyces</taxon>
    </lineage>
</organism>
<feature type="non-terminal residue" evidence="2">
    <location>
        <position position="134"/>
    </location>
</feature>
<feature type="compositionally biased region" description="Pro residues" evidence="1">
    <location>
        <begin position="31"/>
        <end position="54"/>
    </location>
</feature>
<evidence type="ECO:0000313" key="2">
    <source>
        <dbReference type="EMBL" id="KAJ7623315.1"/>
    </source>
</evidence>
<feature type="region of interest" description="Disordered" evidence="1">
    <location>
        <begin position="108"/>
        <end position="134"/>
    </location>
</feature>
<sequence>TAALWIRHREADHHYNQDRHFGHCLRAPVAPMQPPPPVEAPPPPARMPPPPLPWGYPEAHRDRQWEEEKVKLQELGRQAEDVMTKFSESTLDSIMTTVEALKAKLAEHRAQREQAQRQIEKQLEEQRNNPHRFV</sequence>
<feature type="region of interest" description="Disordered" evidence="1">
    <location>
        <begin position="28"/>
        <end position="58"/>
    </location>
</feature>
<evidence type="ECO:0000313" key="3">
    <source>
        <dbReference type="Proteomes" id="UP001221142"/>
    </source>
</evidence>
<name>A0AAD7BK17_9AGAR</name>
<comment type="caution">
    <text evidence="2">The sequence shown here is derived from an EMBL/GenBank/DDBJ whole genome shotgun (WGS) entry which is preliminary data.</text>
</comment>
<dbReference type="EMBL" id="JARKIF010000014">
    <property type="protein sequence ID" value="KAJ7623315.1"/>
    <property type="molecule type" value="Genomic_DNA"/>
</dbReference>
<dbReference type="AlphaFoldDB" id="A0AAD7BK17"/>
<accession>A0AAD7BK17</accession>
<evidence type="ECO:0000256" key="1">
    <source>
        <dbReference type="SAM" id="MobiDB-lite"/>
    </source>
</evidence>